<proteinExistence type="inferred from homology"/>
<dbReference type="InterPro" id="IPR050481">
    <property type="entry name" value="UDP-glycosyltransf_plant"/>
</dbReference>
<name>A0ABD3GFP7_9MARC</name>
<dbReference type="PANTHER" id="PTHR48048:SF30">
    <property type="entry name" value="GLYCOSYLTRANSFERASE"/>
    <property type="match status" value="1"/>
</dbReference>
<dbReference type="AlphaFoldDB" id="A0ABD3GFP7"/>
<dbReference type="CDD" id="cd03784">
    <property type="entry name" value="GT1_Gtf-like"/>
    <property type="match status" value="1"/>
</dbReference>
<evidence type="ECO:0008006" key="6">
    <source>
        <dbReference type="Google" id="ProtNLM"/>
    </source>
</evidence>
<accession>A0ABD3GFP7</accession>
<keyword evidence="2" id="KW-0328">Glycosyltransferase</keyword>
<evidence type="ECO:0000256" key="1">
    <source>
        <dbReference type="ARBA" id="ARBA00009995"/>
    </source>
</evidence>
<dbReference type="PANTHER" id="PTHR48048">
    <property type="entry name" value="GLYCOSYLTRANSFERASE"/>
    <property type="match status" value="1"/>
</dbReference>
<gene>
    <name evidence="4" type="ORF">R1sor_027360</name>
</gene>
<dbReference type="GO" id="GO:0016757">
    <property type="term" value="F:glycosyltransferase activity"/>
    <property type="evidence" value="ECO:0007669"/>
    <property type="project" value="UniProtKB-KW"/>
</dbReference>
<reference evidence="4 5" key="1">
    <citation type="submission" date="2024-09" db="EMBL/GenBank/DDBJ databases">
        <title>Chromosome-scale assembly of Riccia sorocarpa.</title>
        <authorList>
            <person name="Paukszto L."/>
        </authorList>
    </citation>
    <scope>NUCLEOTIDE SEQUENCE [LARGE SCALE GENOMIC DNA]</scope>
    <source>
        <strain evidence="4">LP-2024</strain>
        <tissue evidence="4">Aerial parts of the thallus</tissue>
    </source>
</reference>
<dbReference type="Gene3D" id="3.40.50.2000">
    <property type="entry name" value="Glycogen Phosphorylase B"/>
    <property type="match status" value="4"/>
</dbReference>
<evidence type="ECO:0000313" key="4">
    <source>
        <dbReference type="EMBL" id="KAL3677412.1"/>
    </source>
</evidence>
<comment type="similarity">
    <text evidence="1">Belongs to the UDP-glycosyltransferase family.</text>
</comment>
<comment type="caution">
    <text evidence="4">The sequence shown here is derived from an EMBL/GenBank/DDBJ whole genome shotgun (WGS) entry which is preliminary data.</text>
</comment>
<evidence type="ECO:0000256" key="3">
    <source>
        <dbReference type="ARBA" id="ARBA00022679"/>
    </source>
</evidence>
<dbReference type="Proteomes" id="UP001633002">
    <property type="component" value="Unassembled WGS sequence"/>
</dbReference>
<keyword evidence="5" id="KW-1185">Reference proteome</keyword>
<organism evidence="4 5">
    <name type="scientific">Riccia sorocarpa</name>
    <dbReference type="NCBI Taxonomy" id="122646"/>
    <lineage>
        <taxon>Eukaryota</taxon>
        <taxon>Viridiplantae</taxon>
        <taxon>Streptophyta</taxon>
        <taxon>Embryophyta</taxon>
        <taxon>Marchantiophyta</taxon>
        <taxon>Marchantiopsida</taxon>
        <taxon>Marchantiidae</taxon>
        <taxon>Marchantiales</taxon>
        <taxon>Ricciaceae</taxon>
        <taxon>Riccia</taxon>
    </lineage>
</organism>
<dbReference type="InterPro" id="IPR002213">
    <property type="entry name" value="UDP_glucos_trans"/>
</dbReference>
<sequence length="453" mass="50498">MSLTNGSDSLGHNDKSKKHALVVPFLAQRSHIDGIYRLALQLARRGVTVSFVTLASDVPTRKDDKELEGLDFKFLPYNESLTLPFIRSVDDLKEFIVASFVHLQPILQDLKGKQDAPTCLVYDLFCSWGTEVSKELNIPRFPFFCSGAVFARFVQESPRLFSHEGPFVIKEDGSAELFDGTFTIPGLTPMTGPELLEQLFKQPQWPIALGHSIAEADGLIINTAYELESPQIEEIKRQYTQQAAASGRKETELFLVGPIASFKDRFPAEPESDSPRPESLQWLDSQPFQSVLYISLGSWGRWNPDQVHELAVALEAAGQRFLWVLPNTYEALPAGFEQKMRESGEGLIATGWVPQLQILKHASPMNCRYAVDVLKIGVQVGHMAWEGPSLVKSEEFERAFKFLLVDYEGKTMISSVYELMLELQDAVAEGGSSCKALDDLVQTIPGQYACISS</sequence>
<evidence type="ECO:0000313" key="5">
    <source>
        <dbReference type="Proteomes" id="UP001633002"/>
    </source>
</evidence>
<dbReference type="SUPFAM" id="SSF53756">
    <property type="entry name" value="UDP-Glycosyltransferase/glycogen phosphorylase"/>
    <property type="match status" value="1"/>
</dbReference>
<dbReference type="EMBL" id="JBJQOH010000008">
    <property type="protein sequence ID" value="KAL3677412.1"/>
    <property type="molecule type" value="Genomic_DNA"/>
</dbReference>
<protein>
    <recommendedName>
        <fullName evidence="6">UDP-glycosyltransferase</fullName>
    </recommendedName>
</protein>
<keyword evidence="3" id="KW-0808">Transferase</keyword>
<evidence type="ECO:0000256" key="2">
    <source>
        <dbReference type="ARBA" id="ARBA00022676"/>
    </source>
</evidence>